<dbReference type="Proteomes" id="UP001497516">
    <property type="component" value="Chromosome 5"/>
</dbReference>
<evidence type="ECO:0000313" key="2">
    <source>
        <dbReference type="Proteomes" id="UP001497516"/>
    </source>
</evidence>
<sequence>MCLHTCSIRFNDRSLFSNIASVTQKSTSSCEDARTRWSFSDVFFQIADNINPSFNRCCNRNCPIDI</sequence>
<organism evidence="1 2">
    <name type="scientific">Linum trigynum</name>
    <dbReference type="NCBI Taxonomy" id="586398"/>
    <lineage>
        <taxon>Eukaryota</taxon>
        <taxon>Viridiplantae</taxon>
        <taxon>Streptophyta</taxon>
        <taxon>Embryophyta</taxon>
        <taxon>Tracheophyta</taxon>
        <taxon>Spermatophyta</taxon>
        <taxon>Magnoliopsida</taxon>
        <taxon>eudicotyledons</taxon>
        <taxon>Gunneridae</taxon>
        <taxon>Pentapetalae</taxon>
        <taxon>rosids</taxon>
        <taxon>fabids</taxon>
        <taxon>Malpighiales</taxon>
        <taxon>Linaceae</taxon>
        <taxon>Linum</taxon>
    </lineage>
</organism>
<evidence type="ECO:0000313" key="1">
    <source>
        <dbReference type="EMBL" id="CAL1387660.1"/>
    </source>
</evidence>
<reference evidence="1 2" key="1">
    <citation type="submission" date="2024-04" db="EMBL/GenBank/DDBJ databases">
        <authorList>
            <person name="Fracassetti M."/>
        </authorList>
    </citation>
    <scope>NUCLEOTIDE SEQUENCE [LARGE SCALE GENOMIC DNA]</scope>
</reference>
<dbReference type="EMBL" id="OZ034818">
    <property type="protein sequence ID" value="CAL1387660.1"/>
    <property type="molecule type" value="Genomic_DNA"/>
</dbReference>
<accession>A0AAV2ENZ8</accession>
<gene>
    <name evidence="1" type="ORF">LTRI10_LOCUS28630</name>
</gene>
<protein>
    <submittedName>
        <fullName evidence="1">Uncharacterized protein</fullName>
    </submittedName>
</protein>
<name>A0AAV2ENZ8_9ROSI</name>
<proteinExistence type="predicted"/>
<dbReference type="AlphaFoldDB" id="A0AAV2ENZ8"/>
<keyword evidence="2" id="KW-1185">Reference proteome</keyword>